<dbReference type="OrthoDB" id="59472at2759"/>
<proteinExistence type="inferred from homology"/>
<dbReference type="PANTHER" id="PTHR13299:SF0">
    <property type="entry name" value="PEROXISOMAL MEMBRANE PROTEIN PEX16"/>
    <property type="match status" value="1"/>
</dbReference>
<sequence>MARYLENALYIAPQFVPNRICDSETSTEAGYAFVGLLHLYHDSILLQAQNSESVTSLRKDRFIRFVRVPLSIIGKTQFLIELLCRKHGSDQSRWKMIILIETLKYVCKVLLLLSEHKASMLLQNGYYRTSELPRASRVPFMRTPIRAQVEDQNVVSTTPMDSSCTKILIQNPTLCIETARPRLLMIGELLHITRPLVYTILRSMKNDTSWSPAIVSFCCESIGLLASIMALRSDREKNTKLNCKAAQELSSRKLALLLYFLRDPLYQLATRRAAEKTCIKLDSTPILGKLARMAASGLLDYYHRNHFYNSAS</sequence>
<accession>A0A024GR68</accession>
<evidence type="ECO:0000313" key="3">
    <source>
        <dbReference type="EMBL" id="CCI49038.1"/>
    </source>
</evidence>
<dbReference type="InterPro" id="IPR013919">
    <property type="entry name" value="Pex16"/>
</dbReference>
<comment type="similarity">
    <text evidence="1 2">Belongs to the peroxin-16 family.</text>
</comment>
<comment type="caution">
    <text evidence="3">The sequence shown here is derived from an EMBL/GenBank/DDBJ whole genome shotgun (WGS) entry which is preliminary data.</text>
</comment>
<dbReference type="STRING" id="65357.A0A024GR68"/>
<dbReference type="Pfam" id="PF08610">
    <property type="entry name" value="Pex16"/>
    <property type="match status" value="1"/>
</dbReference>
<keyword evidence="2" id="KW-0576">Peroxisome</keyword>
<keyword evidence="2" id="KW-0962">Peroxisome biogenesis</keyword>
<protein>
    <recommendedName>
        <fullName evidence="2">Peroxisomal membrane protein PEX16</fullName>
    </recommendedName>
</protein>
<dbReference type="Proteomes" id="UP000053237">
    <property type="component" value="Unassembled WGS sequence"/>
</dbReference>
<reference evidence="3 4" key="1">
    <citation type="submission" date="2012-05" db="EMBL/GenBank/DDBJ databases">
        <title>Recombination and specialization in a pathogen metapopulation.</title>
        <authorList>
            <person name="Gardiner A."/>
            <person name="Kemen E."/>
            <person name="Schultz-Larsen T."/>
            <person name="MacLean D."/>
            <person name="Van Oosterhout C."/>
            <person name="Jones J.D.G."/>
        </authorList>
    </citation>
    <scope>NUCLEOTIDE SEQUENCE [LARGE SCALE GENOMIC DNA]</scope>
    <source>
        <strain evidence="3 4">Ac Nc2</strain>
    </source>
</reference>
<evidence type="ECO:0000256" key="2">
    <source>
        <dbReference type="RuleBase" id="RU365003"/>
    </source>
</evidence>
<keyword evidence="4" id="KW-1185">Reference proteome</keyword>
<dbReference type="InParanoid" id="A0A024GR68"/>
<gene>
    <name evidence="3" type="ORF">BN9_102920</name>
</gene>
<dbReference type="GO" id="GO:0007031">
    <property type="term" value="P:peroxisome organization"/>
    <property type="evidence" value="ECO:0007669"/>
    <property type="project" value="UniProtKB-KW"/>
</dbReference>
<dbReference type="AlphaFoldDB" id="A0A024GR68"/>
<dbReference type="PANTHER" id="PTHR13299">
    <property type="entry name" value="PEROXISOMAL MEMBRANE PROTEIN PEX16"/>
    <property type="match status" value="1"/>
</dbReference>
<evidence type="ECO:0000256" key="1">
    <source>
        <dbReference type="ARBA" id="ARBA00009505"/>
    </source>
</evidence>
<name>A0A024GR68_9STRA</name>
<comment type="subcellular location">
    <subcellularLocation>
        <location evidence="2">Peroxisome membrane</location>
    </subcellularLocation>
</comment>
<dbReference type="EMBL" id="CAIX01000269">
    <property type="protein sequence ID" value="CCI49038.1"/>
    <property type="molecule type" value="Genomic_DNA"/>
</dbReference>
<evidence type="ECO:0000313" key="4">
    <source>
        <dbReference type="Proteomes" id="UP000053237"/>
    </source>
</evidence>
<dbReference type="GO" id="GO:0005778">
    <property type="term" value="C:peroxisomal membrane"/>
    <property type="evidence" value="ECO:0007669"/>
    <property type="project" value="UniProtKB-SubCell"/>
</dbReference>
<organism evidence="3 4">
    <name type="scientific">Albugo candida</name>
    <dbReference type="NCBI Taxonomy" id="65357"/>
    <lineage>
        <taxon>Eukaryota</taxon>
        <taxon>Sar</taxon>
        <taxon>Stramenopiles</taxon>
        <taxon>Oomycota</taxon>
        <taxon>Peronosporomycetes</taxon>
        <taxon>Albuginales</taxon>
        <taxon>Albuginaceae</taxon>
        <taxon>Albugo</taxon>
    </lineage>
</organism>